<keyword evidence="1" id="KW-1133">Transmembrane helix</keyword>
<keyword evidence="1" id="KW-0812">Transmembrane</keyword>
<proteinExistence type="predicted"/>
<evidence type="ECO:0000313" key="3">
    <source>
        <dbReference type="Proteomes" id="UP001626537"/>
    </source>
</evidence>
<feature type="transmembrane region" description="Helical" evidence="1">
    <location>
        <begin position="15"/>
        <end position="35"/>
    </location>
</feature>
<keyword evidence="3" id="KW-1185">Reference proteome</keyword>
<sequence length="247" mass="28469">MILRRVIDAIREQSWLTVSVELALVAVGVLIALQADNWNRERGFRELEIQYLERLYDDMQDSLRQQLNYREWNSDQLSAQQVVITALRRGTLLEDERPDFQRGLAYVGDVNAPSRQWGTVEELKSTGNLAIIRDIELRKMLARTDADYLRVRQFLAKKERGIVAIQVELQKHFAPRFKFGFDNLENLSLDYDFDALSSDREFQNLLSHADLSSQTIDGFFAILIERTRALRDRIGVLLGKPPAASAD</sequence>
<reference evidence="2 3" key="1">
    <citation type="submission" date="2023-10" db="EMBL/GenBank/DDBJ databases">
        <title>Two novel species belonging to the OM43/NOR5 clade.</title>
        <authorList>
            <person name="Park M."/>
        </authorList>
    </citation>
    <scope>NUCLEOTIDE SEQUENCE [LARGE SCALE GENOMIC DNA]</scope>
    <source>
        <strain evidence="2 3">IMCC43200</strain>
    </source>
</reference>
<name>A0ABZ0I088_9GAMM</name>
<keyword evidence="1" id="KW-0472">Membrane</keyword>
<evidence type="ECO:0000256" key="1">
    <source>
        <dbReference type="SAM" id="Phobius"/>
    </source>
</evidence>
<organism evidence="2 3">
    <name type="scientific">Congregibacter variabilis</name>
    <dbReference type="NCBI Taxonomy" id="3081200"/>
    <lineage>
        <taxon>Bacteria</taxon>
        <taxon>Pseudomonadati</taxon>
        <taxon>Pseudomonadota</taxon>
        <taxon>Gammaproteobacteria</taxon>
        <taxon>Cellvibrionales</taxon>
        <taxon>Halieaceae</taxon>
        <taxon>Congregibacter</taxon>
    </lineage>
</organism>
<dbReference type="EMBL" id="CP136864">
    <property type="protein sequence ID" value="WOJ92934.1"/>
    <property type="molecule type" value="Genomic_DNA"/>
</dbReference>
<dbReference type="Proteomes" id="UP001626537">
    <property type="component" value="Chromosome"/>
</dbReference>
<protein>
    <submittedName>
        <fullName evidence="2">Uncharacterized protein</fullName>
    </submittedName>
</protein>
<accession>A0ABZ0I088</accession>
<dbReference type="RefSeq" id="WP_407347592.1">
    <property type="nucleotide sequence ID" value="NZ_CP136864.1"/>
</dbReference>
<evidence type="ECO:0000313" key="2">
    <source>
        <dbReference type="EMBL" id="WOJ92934.1"/>
    </source>
</evidence>
<gene>
    <name evidence="2" type="ORF">R0135_14225</name>
</gene>